<reference evidence="3" key="2">
    <citation type="journal article" date="2021" name="PeerJ">
        <title>Extensive microbial diversity within the chicken gut microbiome revealed by metagenomics and culture.</title>
        <authorList>
            <person name="Gilroy R."/>
            <person name="Ravi A."/>
            <person name="Getino M."/>
            <person name="Pursley I."/>
            <person name="Horton D.L."/>
            <person name="Alikhan N.F."/>
            <person name="Baker D."/>
            <person name="Gharbi K."/>
            <person name="Hall N."/>
            <person name="Watson M."/>
            <person name="Adriaenssens E.M."/>
            <person name="Foster-Nyarko E."/>
            <person name="Jarju S."/>
            <person name="Secka A."/>
            <person name="Antonio M."/>
            <person name="Oren A."/>
            <person name="Chaudhuri R.R."/>
            <person name="La Ragione R."/>
            <person name="Hildebrand F."/>
            <person name="Pallen M.J."/>
        </authorList>
    </citation>
    <scope>NUCLEOTIDE SEQUENCE</scope>
    <source>
        <strain evidence="3">ChiSjej4B22-8349</strain>
    </source>
</reference>
<accession>A0A9D1N671</accession>
<organism evidence="3 4">
    <name type="scientific">Candidatus Allocopromorpha excrementipullorum</name>
    <dbReference type="NCBI Taxonomy" id="2840743"/>
    <lineage>
        <taxon>Bacteria</taxon>
        <taxon>Bacillati</taxon>
        <taxon>Bacillota</taxon>
        <taxon>Clostridia</taxon>
        <taxon>Eubacteriales</taxon>
        <taxon>Eubacteriaceae</taxon>
        <taxon>Eubacteriaceae incertae sedis</taxon>
        <taxon>Candidatus Allocopromorpha</taxon>
    </lineage>
</organism>
<feature type="region of interest" description="Disordered" evidence="1">
    <location>
        <begin position="86"/>
        <end position="108"/>
    </location>
</feature>
<keyword evidence="2" id="KW-0812">Transmembrane</keyword>
<dbReference type="InterPro" id="IPR027890">
    <property type="entry name" value="DUF4491"/>
</dbReference>
<keyword evidence="2" id="KW-0472">Membrane</keyword>
<sequence length="108" mass="12173">MNIWGILIGLAAFLLIGIFHPIVIKCEYHFGAKIWPLFLVAGVLCCVASLLVSNTFLSSLLAVLGFTCLWSIHELKEQENRVRKGWFPANPRRKGRDSTDLKTTDKDE</sequence>
<proteinExistence type="predicted"/>
<evidence type="ECO:0000256" key="2">
    <source>
        <dbReference type="SAM" id="Phobius"/>
    </source>
</evidence>
<evidence type="ECO:0000256" key="1">
    <source>
        <dbReference type="SAM" id="MobiDB-lite"/>
    </source>
</evidence>
<gene>
    <name evidence="3" type="ORF">IAD25_02205</name>
</gene>
<comment type="caution">
    <text evidence="3">The sequence shown here is derived from an EMBL/GenBank/DDBJ whole genome shotgun (WGS) entry which is preliminary data.</text>
</comment>
<evidence type="ECO:0000313" key="4">
    <source>
        <dbReference type="Proteomes" id="UP000824130"/>
    </source>
</evidence>
<feature type="compositionally biased region" description="Basic and acidic residues" evidence="1">
    <location>
        <begin position="96"/>
        <end position="108"/>
    </location>
</feature>
<reference evidence="3" key="1">
    <citation type="submission" date="2020-10" db="EMBL/GenBank/DDBJ databases">
        <authorList>
            <person name="Gilroy R."/>
        </authorList>
    </citation>
    <scope>NUCLEOTIDE SEQUENCE</scope>
    <source>
        <strain evidence="3">ChiSjej4B22-8349</strain>
    </source>
</reference>
<feature type="transmembrane region" description="Helical" evidence="2">
    <location>
        <begin position="6"/>
        <end position="23"/>
    </location>
</feature>
<protein>
    <submittedName>
        <fullName evidence="3">DUF4491 family protein</fullName>
    </submittedName>
</protein>
<name>A0A9D1N671_9FIRM</name>
<dbReference type="AlphaFoldDB" id="A0A9D1N671"/>
<feature type="transmembrane region" description="Helical" evidence="2">
    <location>
        <begin position="30"/>
        <end position="50"/>
    </location>
</feature>
<dbReference type="EMBL" id="DVOB01000049">
    <property type="protein sequence ID" value="HIU95512.1"/>
    <property type="molecule type" value="Genomic_DNA"/>
</dbReference>
<keyword evidence="2" id="KW-1133">Transmembrane helix</keyword>
<evidence type="ECO:0000313" key="3">
    <source>
        <dbReference type="EMBL" id="HIU95512.1"/>
    </source>
</evidence>
<dbReference type="Proteomes" id="UP000824130">
    <property type="component" value="Unassembled WGS sequence"/>
</dbReference>
<dbReference type="Pfam" id="PF14898">
    <property type="entry name" value="DUF4491"/>
    <property type="match status" value="1"/>
</dbReference>